<organism evidence="1 2">
    <name type="scientific">Parasponia andersonii</name>
    <name type="common">Sponia andersonii</name>
    <dbReference type="NCBI Taxonomy" id="3476"/>
    <lineage>
        <taxon>Eukaryota</taxon>
        <taxon>Viridiplantae</taxon>
        <taxon>Streptophyta</taxon>
        <taxon>Embryophyta</taxon>
        <taxon>Tracheophyta</taxon>
        <taxon>Spermatophyta</taxon>
        <taxon>Magnoliopsida</taxon>
        <taxon>eudicotyledons</taxon>
        <taxon>Gunneridae</taxon>
        <taxon>Pentapetalae</taxon>
        <taxon>rosids</taxon>
        <taxon>fabids</taxon>
        <taxon>Rosales</taxon>
        <taxon>Cannabaceae</taxon>
        <taxon>Parasponia</taxon>
    </lineage>
</organism>
<reference evidence="2" key="1">
    <citation type="submission" date="2016-06" db="EMBL/GenBank/DDBJ databases">
        <title>Parallel loss of symbiosis genes in relatives of nitrogen-fixing non-legume Parasponia.</title>
        <authorList>
            <person name="Van Velzen R."/>
            <person name="Holmer R."/>
            <person name="Bu F."/>
            <person name="Rutten L."/>
            <person name="Van Zeijl A."/>
            <person name="Liu W."/>
            <person name="Santuari L."/>
            <person name="Cao Q."/>
            <person name="Sharma T."/>
            <person name="Shen D."/>
            <person name="Roswanjaya Y."/>
            <person name="Wardhani T."/>
            <person name="Kalhor M.S."/>
            <person name="Jansen J."/>
            <person name="Van den Hoogen J."/>
            <person name="Gungor B."/>
            <person name="Hartog M."/>
            <person name="Hontelez J."/>
            <person name="Verver J."/>
            <person name="Yang W.-C."/>
            <person name="Schijlen E."/>
            <person name="Repin R."/>
            <person name="Schilthuizen M."/>
            <person name="Schranz E."/>
            <person name="Heidstra R."/>
            <person name="Miyata K."/>
            <person name="Fedorova E."/>
            <person name="Kohlen W."/>
            <person name="Bisseling T."/>
            <person name="Smit S."/>
            <person name="Geurts R."/>
        </authorList>
    </citation>
    <scope>NUCLEOTIDE SEQUENCE [LARGE SCALE GENOMIC DNA]</scope>
    <source>
        <strain evidence="2">cv. WU1-14</strain>
    </source>
</reference>
<proteinExistence type="predicted"/>
<evidence type="ECO:0000313" key="1">
    <source>
        <dbReference type="EMBL" id="PON76272.1"/>
    </source>
</evidence>
<dbReference type="AlphaFoldDB" id="A0A2P5DSM4"/>
<dbReference type="EMBL" id="JXTB01000019">
    <property type="protein sequence ID" value="PON76272.1"/>
    <property type="molecule type" value="Genomic_DNA"/>
</dbReference>
<comment type="caution">
    <text evidence="1">The sequence shown here is derived from an EMBL/GenBank/DDBJ whole genome shotgun (WGS) entry which is preliminary data.</text>
</comment>
<name>A0A2P5DSM4_PARAD</name>
<gene>
    <name evidence="1" type="ORF">PanWU01x14_036900</name>
</gene>
<protein>
    <submittedName>
        <fullName evidence="1">Uncharacterized protein</fullName>
    </submittedName>
</protein>
<dbReference type="Proteomes" id="UP000237105">
    <property type="component" value="Unassembled WGS sequence"/>
</dbReference>
<accession>A0A2P5DSM4</accession>
<evidence type="ECO:0000313" key="2">
    <source>
        <dbReference type="Proteomes" id="UP000237105"/>
    </source>
</evidence>
<keyword evidence="2" id="KW-1185">Reference proteome</keyword>
<sequence length="151" mass="16927">MKKILFKASELDSQNTNLPSNHPLTGDTTSACRPSLRLIMPPSTGIYAWSCSTSRLILVFTPPPNTEHHPTKQAQAFLVQCRPILATGFQRISFNCWRVAAALGPRWDERISTADQLLKQGVGSVKKWPDIPTKLTNHKDSLRSWFSLGHF</sequence>
<dbReference type="OrthoDB" id="10473704at2759"/>